<evidence type="ECO:0000313" key="2">
    <source>
        <dbReference type="EMBL" id="KDR77789.1"/>
    </source>
</evidence>
<dbReference type="InterPro" id="IPR051681">
    <property type="entry name" value="Ser/Thr_Kinases-Pseudokinases"/>
</dbReference>
<dbReference type="SMART" id="SM00220">
    <property type="entry name" value="S_TKc"/>
    <property type="match status" value="1"/>
</dbReference>
<dbReference type="GO" id="GO:0004674">
    <property type="term" value="F:protein serine/threonine kinase activity"/>
    <property type="evidence" value="ECO:0007669"/>
    <property type="project" value="TreeGrafter"/>
</dbReference>
<evidence type="ECO:0000259" key="1">
    <source>
        <dbReference type="PROSITE" id="PS50011"/>
    </source>
</evidence>
<organism evidence="2 3">
    <name type="scientific">Galerina marginata (strain CBS 339.88)</name>
    <dbReference type="NCBI Taxonomy" id="685588"/>
    <lineage>
        <taxon>Eukaryota</taxon>
        <taxon>Fungi</taxon>
        <taxon>Dikarya</taxon>
        <taxon>Basidiomycota</taxon>
        <taxon>Agaricomycotina</taxon>
        <taxon>Agaricomycetes</taxon>
        <taxon>Agaricomycetidae</taxon>
        <taxon>Agaricales</taxon>
        <taxon>Agaricineae</taxon>
        <taxon>Strophariaceae</taxon>
        <taxon>Galerina</taxon>
    </lineage>
</organism>
<dbReference type="AlphaFoldDB" id="A0A067TD09"/>
<dbReference type="PANTHER" id="PTHR44329">
    <property type="entry name" value="SERINE/THREONINE-PROTEIN KINASE TNNI3K-RELATED"/>
    <property type="match status" value="1"/>
</dbReference>
<dbReference type="HOGENOM" id="CLU_041465_0_0_1"/>
<keyword evidence="3" id="KW-1185">Reference proteome</keyword>
<dbReference type="GO" id="GO:0005524">
    <property type="term" value="F:ATP binding"/>
    <property type="evidence" value="ECO:0007669"/>
    <property type="project" value="InterPro"/>
</dbReference>
<gene>
    <name evidence="2" type="ORF">GALMADRAFT_138844</name>
</gene>
<dbReference type="InterPro" id="IPR011009">
    <property type="entry name" value="Kinase-like_dom_sf"/>
</dbReference>
<dbReference type="OrthoDB" id="3257280at2759"/>
<evidence type="ECO:0000313" key="3">
    <source>
        <dbReference type="Proteomes" id="UP000027222"/>
    </source>
</evidence>
<proteinExistence type="predicted"/>
<dbReference type="Pfam" id="PF00069">
    <property type="entry name" value="Pkinase"/>
    <property type="match status" value="1"/>
</dbReference>
<dbReference type="Proteomes" id="UP000027222">
    <property type="component" value="Unassembled WGS sequence"/>
</dbReference>
<dbReference type="STRING" id="685588.A0A067TD09"/>
<name>A0A067TD09_GALM3</name>
<dbReference type="SUPFAM" id="SSF56112">
    <property type="entry name" value="Protein kinase-like (PK-like)"/>
    <property type="match status" value="1"/>
</dbReference>
<dbReference type="InterPro" id="IPR000719">
    <property type="entry name" value="Prot_kinase_dom"/>
</dbReference>
<dbReference type="PROSITE" id="PS50011">
    <property type="entry name" value="PROTEIN_KINASE_DOM"/>
    <property type="match status" value="1"/>
</dbReference>
<dbReference type="Gene3D" id="1.10.510.10">
    <property type="entry name" value="Transferase(Phosphotransferase) domain 1"/>
    <property type="match status" value="1"/>
</dbReference>
<dbReference type="EMBL" id="KL142376">
    <property type="protein sequence ID" value="KDR77789.1"/>
    <property type="molecule type" value="Genomic_DNA"/>
</dbReference>
<accession>A0A067TD09</accession>
<protein>
    <recommendedName>
        <fullName evidence="1">Protein kinase domain-containing protein</fullName>
    </recommendedName>
</protein>
<reference evidence="3" key="1">
    <citation type="journal article" date="2014" name="Proc. Natl. Acad. Sci. U.S.A.">
        <title>Extensive sampling of basidiomycete genomes demonstrates inadequacy of the white-rot/brown-rot paradigm for wood decay fungi.</title>
        <authorList>
            <person name="Riley R."/>
            <person name="Salamov A.A."/>
            <person name="Brown D.W."/>
            <person name="Nagy L.G."/>
            <person name="Floudas D."/>
            <person name="Held B.W."/>
            <person name="Levasseur A."/>
            <person name="Lombard V."/>
            <person name="Morin E."/>
            <person name="Otillar R."/>
            <person name="Lindquist E.A."/>
            <person name="Sun H."/>
            <person name="LaButti K.M."/>
            <person name="Schmutz J."/>
            <person name="Jabbour D."/>
            <person name="Luo H."/>
            <person name="Baker S.E."/>
            <person name="Pisabarro A.G."/>
            <person name="Walton J.D."/>
            <person name="Blanchette R.A."/>
            <person name="Henrissat B."/>
            <person name="Martin F."/>
            <person name="Cullen D."/>
            <person name="Hibbett D.S."/>
            <person name="Grigoriev I.V."/>
        </authorList>
    </citation>
    <scope>NUCLEOTIDE SEQUENCE [LARGE SCALE GENOMIC DNA]</scope>
    <source>
        <strain evidence="3">CBS 339.88</strain>
    </source>
</reference>
<sequence length="452" mass="50920">MATISHSFDITAVALGNPHKSRMLRPRNKREEEDLIVDHFSLEGSGWDLDTEDAGATAGSTTFLYQADEARYATGFFVTVYYSWNDGEANCVENETLNAENSLDMKTFRNEILNKIDNLQPVTRVEIETVNGILKVSILPRNLPEDKAYPHIPDTLATVSSVSISRLRKCPVETLHFHIDLVTITGDPENTWYVFKRYRIPVDRQDRPMSVLLSDVEHLNRLQSPFIIKPVFLITDDSDSKFRGYLMPFMPAGTLTDVFDDLLNEGNTVLEPVLLHPKLLETFSPVSGEEATLTKPSISKLNWPLKHTWSIEATSGVVALHESGVRSGDIKLDNILLGRDGHLQHIDVAPQDGYTEHYVAPEFDLSLIEPGIVLPLTEARDIFALGIVLWQIAEEVGRFSRDDPSGRPNIVWRDGKGSTPQWYRDLATSCMERDPNKRPSARNILDILQTKQ</sequence>
<feature type="domain" description="Protein kinase" evidence="1">
    <location>
        <begin position="153"/>
        <end position="452"/>
    </location>
</feature>